<gene>
    <name evidence="7" type="ORF">SAMN05421881_100111</name>
</gene>
<dbReference type="AlphaFoldDB" id="A0A1H3BGC3"/>
<dbReference type="EMBL" id="FNOY01000001">
    <property type="protein sequence ID" value="SDX40751.1"/>
    <property type="molecule type" value="Genomic_DNA"/>
</dbReference>
<feature type="transmembrane region" description="Helical" evidence="5">
    <location>
        <begin position="7"/>
        <end position="27"/>
    </location>
</feature>
<dbReference type="InterPro" id="IPR006694">
    <property type="entry name" value="Fatty_acid_hydroxylase"/>
</dbReference>
<dbReference type="GO" id="GO:0008610">
    <property type="term" value="P:lipid biosynthetic process"/>
    <property type="evidence" value="ECO:0007669"/>
    <property type="project" value="InterPro"/>
</dbReference>
<evidence type="ECO:0000313" key="7">
    <source>
        <dbReference type="EMBL" id="SDX40751.1"/>
    </source>
</evidence>
<dbReference type="Proteomes" id="UP000198640">
    <property type="component" value="Unassembled WGS sequence"/>
</dbReference>
<evidence type="ECO:0000313" key="8">
    <source>
        <dbReference type="Proteomes" id="UP000198640"/>
    </source>
</evidence>
<feature type="transmembrane region" description="Helical" evidence="5">
    <location>
        <begin position="83"/>
        <end position="102"/>
    </location>
</feature>
<protein>
    <submittedName>
        <fullName evidence="7">Sterol desaturase/sphingolipid hydroxylase, fatty acid hydroxylase superfamily</fullName>
    </submittedName>
</protein>
<dbReference type="GO" id="GO:0016491">
    <property type="term" value="F:oxidoreductase activity"/>
    <property type="evidence" value="ECO:0007669"/>
    <property type="project" value="InterPro"/>
</dbReference>
<reference evidence="7 8" key="1">
    <citation type="submission" date="2016-10" db="EMBL/GenBank/DDBJ databases">
        <authorList>
            <person name="de Groot N.N."/>
        </authorList>
    </citation>
    <scope>NUCLEOTIDE SEQUENCE [LARGE SCALE GENOMIC DNA]</scope>
    <source>
        <strain evidence="7 8">Nm1</strain>
    </source>
</reference>
<organism evidence="7 8">
    <name type="scientific">Nitrosomonas halophila</name>
    <dbReference type="NCBI Taxonomy" id="44576"/>
    <lineage>
        <taxon>Bacteria</taxon>
        <taxon>Pseudomonadati</taxon>
        <taxon>Pseudomonadota</taxon>
        <taxon>Betaproteobacteria</taxon>
        <taxon>Nitrosomonadales</taxon>
        <taxon>Nitrosomonadaceae</taxon>
        <taxon>Nitrosomonas</taxon>
    </lineage>
</organism>
<dbReference type="STRING" id="44576.SAMN05421881_100111"/>
<dbReference type="RefSeq" id="WP_090410840.1">
    <property type="nucleotide sequence ID" value="NZ_FNOY01000001.1"/>
</dbReference>
<feature type="domain" description="Fatty acid hydroxylase" evidence="6">
    <location>
        <begin position="91"/>
        <end position="226"/>
    </location>
</feature>
<dbReference type="InterPro" id="IPR050307">
    <property type="entry name" value="Sterol_Desaturase_Related"/>
</dbReference>
<evidence type="ECO:0000256" key="5">
    <source>
        <dbReference type="SAM" id="Phobius"/>
    </source>
</evidence>
<dbReference type="GO" id="GO:0005506">
    <property type="term" value="F:iron ion binding"/>
    <property type="evidence" value="ECO:0007669"/>
    <property type="project" value="InterPro"/>
</dbReference>
<keyword evidence="2 5" id="KW-0812">Transmembrane</keyword>
<evidence type="ECO:0000259" key="6">
    <source>
        <dbReference type="Pfam" id="PF04116"/>
    </source>
</evidence>
<sequence length="264" mass="30093">MLAEQEALIRAGCFLGILILMASWEVYAPRRKLTISKWLRWRNNLSLTVLNTILIRLAFPVAGTGMAVYAASNQWGLFNQLELPAWLMVGLSLVLLDLVIYGQHLVMHSYAPLWRLHRVHHADLDIDVTTGARFHPLEMLLSMLVKFCAILLFGVSAWGVLLFEIILNAMAMFNHSNIRLPGAIDRRLRILIVTPDMHRVHHSTVPHEMHSNFGFNLAIWDRIFGTYRAQPQAGHIGMTIGLAEWRDPGLCSRLANILMMPFRR</sequence>
<dbReference type="Pfam" id="PF04116">
    <property type="entry name" value="FA_hydroxylase"/>
    <property type="match status" value="1"/>
</dbReference>
<dbReference type="OrthoDB" id="9770329at2"/>
<keyword evidence="8" id="KW-1185">Reference proteome</keyword>
<evidence type="ECO:0000256" key="4">
    <source>
        <dbReference type="ARBA" id="ARBA00023136"/>
    </source>
</evidence>
<evidence type="ECO:0000256" key="1">
    <source>
        <dbReference type="ARBA" id="ARBA00004370"/>
    </source>
</evidence>
<proteinExistence type="predicted"/>
<feature type="transmembrane region" description="Helical" evidence="5">
    <location>
        <begin position="143"/>
        <end position="167"/>
    </location>
</feature>
<dbReference type="PANTHER" id="PTHR11863">
    <property type="entry name" value="STEROL DESATURASE"/>
    <property type="match status" value="1"/>
</dbReference>
<comment type="subcellular location">
    <subcellularLocation>
        <location evidence="1">Membrane</location>
    </subcellularLocation>
</comment>
<name>A0A1H3BGC3_9PROT</name>
<accession>A0A1H3BGC3</accession>
<feature type="transmembrane region" description="Helical" evidence="5">
    <location>
        <begin position="47"/>
        <end position="71"/>
    </location>
</feature>
<evidence type="ECO:0000256" key="3">
    <source>
        <dbReference type="ARBA" id="ARBA00022989"/>
    </source>
</evidence>
<keyword evidence="4 5" id="KW-0472">Membrane</keyword>
<evidence type="ECO:0000256" key="2">
    <source>
        <dbReference type="ARBA" id="ARBA00022692"/>
    </source>
</evidence>
<keyword evidence="3 5" id="KW-1133">Transmembrane helix</keyword>
<dbReference type="GO" id="GO:0016020">
    <property type="term" value="C:membrane"/>
    <property type="evidence" value="ECO:0007669"/>
    <property type="project" value="UniProtKB-SubCell"/>
</dbReference>